<dbReference type="WBParaSite" id="ALUE_0000434301-mRNA-1">
    <property type="protein sequence ID" value="ALUE_0000434301-mRNA-1"/>
    <property type="gene ID" value="ALUE_0000434301"/>
</dbReference>
<accession>A0A9J2P4N0</accession>
<sequence length="81" mass="9124">MQYKLKSILRNANDPIYLWQYAAEELEVYIFCVTVSDSSYYNGSDLPTTSGSTDLQKPKVTIVDALRYVISIGKLLLQSLA</sequence>
<reference evidence="2" key="1">
    <citation type="submission" date="2023-03" db="UniProtKB">
        <authorList>
            <consortium name="WormBaseParasite"/>
        </authorList>
    </citation>
    <scope>IDENTIFICATION</scope>
</reference>
<protein>
    <submittedName>
        <fullName evidence="2">Uncharacterized protein</fullName>
    </submittedName>
</protein>
<dbReference type="Proteomes" id="UP000036681">
    <property type="component" value="Unplaced"/>
</dbReference>
<evidence type="ECO:0000313" key="1">
    <source>
        <dbReference type="Proteomes" id="UP000036681"/>
    </source>
</evidence>
<keyword evidence="1" id="KW-1185">Reference proteome</keyword>
<proteinExistence type="predicted"/>
<organism evidence="1 2">
    <name type="scientific">Ascaris lumbricoides</name>
    <name type="common">Giant roundworm</name>
    <dbReference type="NCBI Taxonomy" id="6252"/>
    <lineage>
        <taxon>Eukaryota</taxon>
        <taxon>Metazoa</taxon>
        <taxon>Ecdysozoa</taxon>
        <taxon>Nematoda</taxon>
        <taxon>Chromadorea</taxon>
        <taxon>Rhabditida</taxon>
        <taxon>Spirurina</taxon>
        <taxon>Ascaridomorpha</taxon>
        <taxon>Ascaridoidea</taxon>
        <taxon>Ascarididae</taxon>
        <taxon>Ascaris</taxon>
    </lineage>
</organism>
<dbReference type="AlphaFoldDB" id="A0A9J2P4N0"/>
<name>A0A9J2P4N0_ASCLU</name>
<evidence type="ECO:0000313" key="2">
    <source>
        <dbReference type="WBParaSite" id="ALUE_0000434301-mRNA-1"/>
    </source>
</evidence>